<dbReference type="EMBL" id="UINC01203738">
    <property type="protein sequence ID" value="SVE24134.1"/>
    <property type="molecule type" value="Genomic_DNA"/>
</dbReference>
<organism evidence="1">
    <name type="scientific">marine metagenome</name>
    <dbReference type="NCBI Taxonomy" id="408172"/>
    <lineage>
        <taxon>unclassified sequences</taxon>
        <taxon>metagenomes</taxon>
        <taxon>ecological metagenomes</taxon>
    </lineage>
</organism>
<proteinExistence type="predicted"/>
<accession>A0A383BW44</accession>
<sequence>MKRFWLLIFLYAGIYSQDTLTIMTYNVLHFSGNTTGRVQSIKKVMDYAEPDIVIFEELEHQSGIDLLLSDVFNVDSTAFAAGTLPSSSYMKTGIIYRKSKLDLSSHVVLSTVLRSIPGYTLSIKNAHSNVKPFTVFGAHLKASDGT</sequence>
<evidence type="ECO:0008006" key="2">
    <source>
        <dbReference type="Google" id="ProtNLM"/>
    </source>
</evidence>
<dbReference type="InterPro" id="IPR036691">
    <property type="entry name" value="Endo/exonu/phosph_ase_sf"/>
</dbReference>
<protein>
    <recommendedName>
        <fullName evidence="2">Endonuclease/exonuclease/phosphatase domain-containing protein</fullName>
    </recommendedName>
</protein>
<gene>
    <name evidence="1" type="ORF">METZ01_LOCUS476988</name>
</gene>
<reference evidence="1" key="1">
    <citation type="submission" date="2018-05" db="EMBL/GenBank/DDBJ databases">
        <authorList>
            <person name="Lanie J.A."/>
            <person name="Ng W.-L."/>
            <person name="Kazmierczak K.M."/>
            <person name="Andrzejewski T.M."/>
            <person name="Davidsen T.M."/>
            <person name="Wayne K.J."/>
            <person name="Tettelin H."/>
            <person name="Glass J.I."/>
            <person name="Rusch D."/>
            <person name="Podicherti R."/>
            <person name="Tsui H.-C.T."/>
            <person name="Winkler M.E."/>
        </authorList>
    </citation>
    <scope>NUCLEOTIDE SEQUENCE</scope>
</reference>
<dbReference type="SUPFAM" id="SSF56219">
    <property type="entry name" value="DNase I-like"/>
    <property type="match status" value="1"/>
</dbReference>
<feature type="non-terminal residue" evidence="1">
    <location>
        <position position="146"/>
    </location>
</feature>
<evidence type="ECO:0000313" key="1">
    <source>
        <dbReference type="EMBL" id="SVE24134.1"/>
    </source>
</evidence>
<dbReference type="AlphaFoldDB" id="A0A383BW44"/>
<name>A0A383BW44_9ZZZZ</name>
<dbReference type="Gene3D" id="3.60.10.10">
    <property type="entry name" value="Endonuclease/exonuclease/phosphatase"/>
    <property type="match status" value="1"/>
</dbReference>